<evidence type="ECO:0000256" key="1">
    <source>
        <dbReference type="ARBA" id="ARBA00006817"/>
    </source>
</evidence>
<dbReference type="Gene3D" id="3.30.530.20">
    <property type="match status" value="1"/>
</dbReference>
<dbReference type="Proteomes" id="UP001212498">
    <property type="component" value="Unassembled WGS sequence"/>
</dbReference>
<evidence type="ECO:0000256" key="3">
    <source>
        <dbReference type="ARBA" id="ARBA00023125"/>
    </source>
</evidence>
<dbReference type="RefSeq" id="WP_271276607.1">
    <property type="nucleotide sequence ID" value="NZ_BAABFD010000019.1"/>
</dbReference>
<dbReference type="SUPFAM" id="SSF46785">
    <property type="entry name" value="Winged helix' DNA-binding domain"/>
    <property type="match status" value="1"/>
</dbReference>
<keyword evidence="4" id="KW-0804">Transcription</keyword>
<dbReference type="Pfam" id="PF08327">
    <property type="entry name" value="AHSA1"/>
    <property type="match status" value="1"/>
</dbReference>
<accession>A0ABT4SXL3</accession>
<feature type="domain" description="HTH arsR-type" evidence="5">
    <location>
        <begin position="1"/>
        <end position="91"/>
    </location>
</feature>
<organism evidence="6 7">
    <name type="scientific">Nonomuraea ferruginea</name>
    <dbReference type="NCBI Taxonomy" id="46174"/>
    <lineage>
        <taxon>Bacteria</taxon>
        <taxon>Bacillati</taxon>
        <taxon>Actinomycetota</taxon>
        <taxon>Actinomycetes</taxon>
        <taxon>Streptosporangiales</taxon>
        <taxon>Streptosporangiaceae</taxon>
        <taxon>Nonomuraea</taxon>
    </lineage>
</organism>
<dbReference type="PROSITE" id="PS50987">
    <property type="entry name" value="HTH_ARSR_2"/>
    <property type="match status" value="1"/>
</dbReference>
<dbReference type="PRINTS" id="PR00778">
    <property type="entry name" value="HTHARSR"/>
</dbReference>
<evidence type="ECO:0000313" key="7">
    <source>
        <dbReference type="Proteomes" id="UP001212498"/>
    </source>
</evidence>
<dbReference type="InterPro" id="IPR013538">
    <property type="entry name" value="ASHA1/2-like_C"/>
</dbReference>
<dbReference type="InterPro" id="IPR051081">
    <property type="entry name" value="HTH_MetalResp_TranReg"/>
</dbReference>
<keyword evidence="7" id="KW-1185">Reference proteome</keyword>
<comment type="similarity">
    <text evidence="1">Belongs to the AHA1 family.</text>
</comment>
<dbReference type="CDD" id="cd00090">
    <property type="entry name" value="HTH_ARSR"/>
    <property type="match status" value="1"/>
</dbReference>
<sequence>MSEGIQPMLAAIAEPTRFRIVELLSTRACTVGEVAEGIGALQPQTTKHIQALEAAGVIRVHKLGRRRVARLDRASMSMLSSFFGRLAVPDPDDAVLESYEASIGREEARRPGDDGARVLTFERKLPFPAAVVWDAWTDAEQAAQWWAPRHFHVDVFDIAPQEGTPIRFVLHEGDGATYESVGRVVEVRPRRQLVFTLAPVDATGVPLFSARHTVSLTEEDGMTTVRLRIVVSEVRAEAAPMTAGLEPGWNQLLDGLRRSLAAR</sequence>
<evidence type="ECO:0000256" key="2">
    <source>
        <dbReference type="ARBA" id="ARBA00023015"/>
    </source>
</evidence>
<dbReference type="SMART" id="SM00418">
    <property type="entry name" value="HTH_ARSR"/>
    <property type="match status" value="1"/>
</dbReference>
<dbReference type="CDD" id="cd07814">
    <property type="entry name" value="SRPBCC_CalC_Aha1-like"/>
    <property type="match status" value="1"/>
</dbReference>
<proteinExistence type="inferred from homology"/>
<reference evidence="6 7" key="1">
    <citation type="submission" date="2022-11" db="EMBL/GenBank/DDBJ databases">
        <title>Nonomuraea corallina sp. nov., a new species of the genus Nonomuraea isolated from sea side sediment in Thai sea.</title>
        <authorList>
            <person name="Ngamcharungchit C."/>
            <person name="Matsumoto A."/>
            <person name="Suriyachadkun C."/>
            <person name="Panbangred W."/>
            <person name="Inahashi Y."/>
            <person name="Intra B."/>
        </authorList>
    </citation>
    <scope>NUCLEOTIDE SEQUENCE [LARGE SCALE GENOMIC DNA]</scope>
    <source>
        <strain evidence="6 7">DSM 43553</strain>
    </source>
</reference>
<dbReference type="Pfam" id="PF12840">
    <property type="entry name" value="HTH_20"/>
    <property type="match status" value="1"/>
</dbReference>
<dbReference type="InterPro" id="IPR036390">
    <property type="entry name" value="WH_DNA-bd_sf"/>
</dbReference>
<keyword evidence="3" id="KW-0238">DNA-binding</keyword>
<dbReference type="PANTHER" id="PTHR33154">
    <property type="entry name" value="TRANSCRIPTIONAL REGULATOR, ARSR FAMILY"/>
    <property type="match status" value="1"/>
</dbReference>
<protein>
    <submittedName>
        <fullName evidence="6">SRPBCC domain-containing protein</fullName>
    </submittedName>
</protein>
<evidence type="ECO:0000259" key="5">
    <source>
        <dbReference type="PROSITE" id="PS50987"/>
    </source>
</evidence>
<dbReference type="Gene3D" id="1.10.10.10">
    <property type="entry name" value="Winged helix-like DNA-binding domain superfamily/Winged helix DNA-binding domain"/>
    <property type="match status" value="1"/>
</dbReference>
<name>A0ABT4SXL3_9ACTN</name>
<comment type="caution">
    <text evidence="6">The sequence shown here is derived from an EMBL/GenBank/DDBJ whole genome shotgun (WGS) entry which is preliminary data.</text>
</comment>
<dbReference type="InterPro" id="IPR023393">
    <property type="entry name" value="START-like_dom_sf"/>
</dbReference>
<gene>
    <name evidence="6" type="ORF">OUY24_14865</name>
</gene>
<evidence type="ECO:0000313" key="6">
    <source>
        <dbReference type="EMBL" id="MDA0641909.1"/>
    </source>
</evidence>
<dbReference type="PANTHER" id="PTHR33154:SF33">
    <property type="entry name" value="TRANSCRIPTIONAL REPRESSOR SDPR"/>
    <property type="match status" value="1"/>
</dbReference>
<dbReference type="InterPro" id="IPR011991">
    <property type="entry name" value="ArsR-like_HTH"/>
</dbReference>
<dbReference type="SUPFAM" id="SSF55961">
    <property type="entry name" value="Bet v1-like"/>
    <property type="match status" value="1"/>
</dbReference>
<dbReference type="InterPro" id="IPR001845">
    <property type="entry name" value="HTH_ArsR_DNA-bd_dom"/>
</dbReference>
<evidence type="ECO:0000256" key="4">
    <source>
        <dbReference type="ARBA" id="ARBA00023163"/>
    </source>
</evidence>
<dbReference type="EMBL" id="JAPNUD010000032">
    <property type="protein sequence ID" value="MDA0641909.1"/>
    <property type="molecule type" value="Genomic_DNA"/>
</dbReference>
<keyword evidence="2" id="KW-0805">Transcription regulation</keyword>
<dbReference type="InterPro" id="IPR036388">
    <property type="entry name" value="WH-like_DNA-bd_sf"/>
</dbReference>